<dbReference type="Proteomes" id="UP000593572">
    <property type="component" value="Unassembled WGS sequence"/>
</dbReference>
<evidence type="ECO:0000313" key="2">
    <source>
        <dbReference type="Proteomes" id="UP000593572"/>
    </source>
</evidence>
<reference evidence="1 2" key="1">
    <citation type="journal article" date="2019" name="Genome Biol. Evol.">
        <title>Insights into the evolution of the New World diploid cottons (Gossypium, subgenus Houzingenia) based on genome sequencing.</title>
        <authorList>
            <person name="Grover C.E."/>
            <person name="Arick M.A. 2nd"/>
            <person name="Thrash A."/>
            <person name="Conover J.L."/>
            <person name="Sanders W.S."/>
            <person name="Peterson D.G."/>
            <person name="Frelichowski J.E."/>
            <person name="Scheffler J.A."/>
            <person name="Scheffler B.E."/>
            <person name="Wendel J.F."/>
        </authorList>
    </citation>
    <scope>NUCLEOTIDE SEQUENCE [LARGE SCALE GENOMIC DNA]</scope>
    <source>
        <strain evidence="1">157</strain>
        <tissue evidence="1">Leaf</tissue>
    </source>
</reference>
<accession>A0A7J8NFE4</accession>
<protein>
    <recommendedName>
        <fullName evidence="3">Reverse transcriptase domain-containing protein</fullName>
    </recommendedName>
</protein>
<evidence type="ECO:0008006" key="3">
    <source>
        <dbReference type="Google" id="ProtNLM"/>
    </source>
</evidence>
<dbReference type="PANTHER" id="PTHR33116">
    <property type="entry name" value="REVERSE TRANSCRIPTASE ZINC-BINDING DOMAIN-CONTAINING PROTEIN-RELATED-RELATED"/>
    <property type="match status" value="1"/>
</dbReference>
<organism evidence="1 2">
    <name type="scientific">Gossypium lobatum</name>
    <dbReference type="NCBI Taxonomy" id="34289"/>
    <lineage>
        <taxon>Eukaryota</taxon>
        <taxon>Viridiplantae</taxon>
        <taxon>Streptophyta</taxon>
        <taxon>Embryophyta</taxon>
        <taxon>Tracheophyta</taxon>
        <taxon>Spermatophyta</taxon>
        <taxon>Magnoliopsida</taxon>
        <taxon>eudicotyledons</taxon>
        <taxon>Gunneridae</taxon>
        <taxon>Pentapetalae</taxon>
        <taxon>rosids</taxon>
        <taxon>malvids</taxon>
        <taxon>Malvales</taxon>
        <taxon>Malvaceae</taxon>
        <taxon>Malvoideae</taxon>
        <taxon>Gossypium</taxon>
    </lineage>
</organism>
<name>A0A7J8NFE4_9ROSI</name>
<sequence length="377" mass="43386">MRLAEGDNVLKCVKASRSGPAITHLLFVDDCILFAEATERGARSLKHILKDYEVSSGQCVNFDKSSVFFSTNTKDGEREVVSQILGVRRANDLERYLGLPSMVGKRKRLSFQILKDRLKQKIDNWSIRFLFQGGKEVFIKAVLQAIPNYSMACFLLPRTLCTDMDKIIANFWWRKRQNKKSIHWCAWKKICLLKEDGGLEFRNFAQFNIVLLAKQGWRLINYPDSLLAHVLKAKYFPNSDFYEAQLGNLPSFTWKSIWAARGLLERGRGWRVGRGDQISIWTDSWIPGNEADNIPFQVGNDNIKLVSDLIDSNSRSWKIELIRNTFQPVIAEKILQIPLAETVQEDFQVWRGEPTGEFFVRSAYKLLQETNLDPNGL</sequence>
<keyword evidence="2" id="KW-1185">Reference proteome</keyword>
<gene>
    <name evidence="1" type="ORF">Golob_023901</name>
</gene>
<comment type="caution">
    <text evidence="1">The sequence shown here is derived from an EMBL/GenBank/DDBJ whole genome shotgun (WGS) entry which is preliminary data.</text>
</comment>
<dbReference type="PANTHER" id="PTHR33116:SF86">
    <property type="entry name" value="REVERSE TRANSCRIPTASE DOMAIN-CONTAINING PROTEIN"/>
    <property type="match status" value="1"/>
</dbReference>
<feature type="non-terminal residue" evidence="1">
    <location>
        <position position="377"/>
    </location>
</feature>
<proteinExistence type="predicted"/>
<dbReference type="AlphaFoldDB" id="A0A7J8NFE4"/>
<evidence type="ECO:0000313" key="1">
    <source>
        <dbReference type="EMBL" id="MBA0575583.1"/>
    </source>
</evidence>
<dbReference type="EMBL" id="JABEZX010217312">
    <property type="protein sequence ID" value="MBA0575583.1"/>
    <property type="molecule type" value="Genomic_DNA"/>
</dbReference>